<sequence>MTLKIVLVFGLAILFETVMAYRVRVMAQNRPKRLHLLPLVIVECSLWATVIRTLILDVAVIPWYAAGAVVGVMIASYIGVGGESKKKEQANE</sequence>
<name>A0A1F4UIZ6_UNCKA</name>
<reference evidence="2 3" key="1">
    <citation type="journal article" date="2016" name="Nat. Commun.">
        <title>Thousands of microbial genomes shed light on interconnected biogeochemical processes in an aquifer system.</title>
        <authorList>
            <person name="Anantharaman K."/>
            <person name="Brown C.T."/>
            <person name="Hug L.A."/>
            <person name="Sharon I."/>
            <person name="Castelle C.J."/>
            <person name="Probst A.J."/>
            <person name="Thomas B.C."/>
            <person name="Singh A."/>
            <person name="Wilkins M.J."/>
            <person name="Karaoz U."/>
            <person name="Brodie E.L."/>
            <person name="Williams K.H."/>
            <person name="Hubbard S.S."/>
            <person name="Banfield J.F."/>
        </authorList>
    </citation>
    <scope>NUCLEOTIDE SEQUENCE [LARGE SCALE GENOMIC DNA]</scope>
</reference>
<feature type="transmembrane region" description="Helical" evidence="1">
    <location>
        <begin position="35"/>
        <end position="55"/>
    </location>
</feature>
<dbReference type="EMBL" id="MEUW01000004">
    <property type="protein sequence ID" value="OGC44931.1"/>
    <property type="molecule type" value="Genomic_DNA"/>
</dbReference>
<protein>
    <submittedName>
        <fullName evidence="2">Uncharacterized protein</fullName>
    </submittedName>
</protein>
<keyword evidence="1" id="KW-1133">Transmembrane helix</keyword>
<evidence type="ECO:0000313" key="3">
    <source>
        <dbReference type="Proteomes" id="UP000176583"/>
    </source>
</evidence>
<evidence type="ECO:0000256" key="1">
    <source>
        <dbReference type="SAM" id="Phobius"/>
    </source>
</evidence>
<keyword evidence="1" id="KW-0812">Transmembrane</keyword>
<dbReference type="Proteomes" id="UP000176583">
    <property type="component" value="Unassembled WGS sequence"/>
</dbReference>
<organism evidence="2 3">
    <name type="scientific">candidate division WWE3 bacterium RBG_19FT_COMBO_53_11</name>
    <dbReference type="NCBI Taxonomy" id="1802613"/>
    <lineage>
        <taxon>Bacteria</taxon>
        <taxon>Katanobacteria</taxon>
    </lineage>
</organism>
<comment type="caution">
    <text evidence="2">The sequence shown here is derived from an EMBL/GenBank/DDBJ whole genome shotgun (WGS) entry which is preliminary data.</text>
</comment>
<gene>
    <name evidence="2" type="ORF">A2V54_01400</name>
</gene>
<evidence type="ECO:0000313" key="2">
    <source>
        <dbReference type="EMBL" id="OGC44931.1"/>
    </source>
</evidence>
<dbReference type="AlphaFoldDB" id="A0A1F4UIZ6"/>
<feature type="transmembrane region" description="Helical" evidence="1">
    <location>
        <begin position="61"/>
        <end position="80"/>
    </location>
</feature>
<proteinExistence type="predicted"/>
<feature type="transmembrane region" description="Helical" evidence="1">
    <location>
        <begin position="6"/>
        <end position="23"/>
    </location>
</feature>
<accession>A0A1F4UIZ6</accession>
<keyword evidence="1" id="KW-0472">Membrane</keyword>